<protein>
    <submittedName>
        <fullName evidence="1">Polyubiquitin</fullName>
    </submittedName>
</protein>
<proteinExistence type="predicted"/>
<accession>A0ACC1YH24</accession>
<evidence type="ECO:0000313" key="2">
    <source>
        <dbReference type="Proteomes" id="UP001164539"/>
    </source>
</evidence>
<dbReference type="Proteomes" id="UP001164539">
    <property type="component" value="Chromosome 3"/>
</dbReference>
<dbReference type="EMBL" id="CM051396">
    <property type="protein sequence ID" value="KAJ4722746.1"/>
    <property type="molecule type" value="Genomic_DNA"/>
</dbReference>
<reference evidence="1 2" key="1">
    <citation type="journal article" date="2023" name="Science">
        <title>Complex scaffold remodeling in plant triterpene biosynthesis.</title>
        <authorList>
            <person name="De La Pena R."/>
            <person name="Hodgson H."/>
            <person name="Liu J.C."/>
            <person name="Stephenson M.J."/>
            <person name="Martin A.C."/>
            <person name="Owen C."/>
            <person name="Harkess A."/>
            <person name="Leebens-Mack J."/>
            <person name="Jimenez L.E."/>
            <person name="Osbourn A."/>
            <person name="Sattely E.S."/>
        </authorList>
    </citation>
    <scope>NUCLEOTIDE SEQUENCE [LARGE SCALE GENOMIC DNA]</scope>
    <source>
        <strain evidence="2">cv. JPN11</strain>
        <tissue evidence="1">Leaf</tissue>
    </source>
</reference>
<keyword evidence="2" id="KW-1185">Reference proteome</keyword>
<name>A0ACC1YH24_MELAZ</name>
<gene>
    <name evidence="1" type="ORF">OWV82_006193</name>
</gene>
<organism evidence="1 2">
    <name type="scientific">Melia azedarach</name>
    <name type="common">Chinaberry tree</name>
    <dbReference type="NCBI Taxonomy" id="155640"/>
    <lineage>
        <taxon>Eukaryota</taxon>
        <taxon>Viridiplantae</taxon>
        <taxon>Streptophyta</taxon>
        <taxon>Embryophyta</taxon>
        <taxon>Tracheophyta</taxon>
        <taxon>Spermatophyta</taxon>
        <taxon>Magnoliopsida</taxon>
        <taxon>eudicotyledons</taxon>
        <taxon>Gunneridae</taxon>
        <taxon>Pentapetalae</taxon>
        <taxon>rosids</taxon>
        <taxon>malvids</taxon>
        <taxon>Sapindales</taxon>
        <taxon>Meliaceae</taxon>
        <taxon>Melia</taxon>
    </lineage>
</organism>
<sequence length="437" mass="48683">MNLYLKIIKTVELKVKKGETVENLKAMLHEKEGISEDIQDLFFAGDRLKDGRLIDYGIQNNNTLNLILHNPNGIKLFVKLPKNHATIVVESMAHHTVKTIKSLIQVKEGIQSDQFALVYDGNLLEEDLTLASLNIKSESNLHLIFCPKEVVSISVKAPTGDTVKLKVKILFTVHDVKAIVGSIIAASVSDHIMVYEGKQLEDCKTLSSCDIIEECTLKLLPASIQIFVKTPTEEILKLKVSVLLTVLDVKVIVASMKGVSIGDRDLFYVGKKLEDCKTLACYDIKDNYFLEVLPSPFQIFVKTWSGKTITLDVKPCDTIKAMKGKLFQKLQIPIDIHNIVFAGKRLEENQDLGSYNIQKHSTVHMVLAPSSKFIRLPLSAIDPSISQFTSISDLRDMAKIKFQAPIKELLFSKVALEDSQSLADYGMDLTASVDIVV</sequence>
<evidence type="ECO:0000313" key="1">
    <source>
        <dbReference type="EMBL" id="KAJ4722746.1"/>
    </source>
</evidence>
<comment type="caution">
    <text evidence="1">The sequence shown here is derived from an EMBL/GenBank/DDBJ whole genome shotgun (WGS) entry which is preliminary data.</text>
</comment>